<dbReference type="PANTHER" id="PTHR11941">
    <property type="entry name" value="ENOYL-COA HYDRATASE-RELATED"/>
    <property type="match status" value="1"/>
</dbReference>
<evidence type="ECO:0000256" key="1">
    <source>
        <dbReference type="ARBA" id="ARBA00002994"/>
    </source>
</evidence>
<dbReference type="SUPFAM" id="SSF52096">
    <property type="entry name" value="ClpP/crotonase"/>
    <property type="match status" value="1"/>
</dbReference>
<keyword evidence="3" id="KW-0443">Lipid metabolism</keyword>
<dbReference type="InterPro" id="IPR029045">
    <property type="entry name" value="ClpP/crotonase-like_dom_sf"/>
</dbReference>
<evidence type="ECO:0000313" key="7">
    <source>
        <dbReference type="EMBL" id="NMN95189.1"/>
    </source>
</evidence>
<dbReference type="PANTHER" id="PTHR11941:SF54">
    <property type="entry name" value="ENOYL-COA HYDRATASE, MITOCHONDRIAL"/>
    <property type="match status" value="1"/>
</dbReference>
<evidence type="ECO:0000313" key="8">
    <source>
        <dbReference type="Proteomes" id="UP000535543"/>
    </source>
</evidence>
<dbReference type="GO" id="GO:0016853">
    <property type="term" value="F:isomerase activity"/>
    <property type="evidence" value="ECO:0007669"/>
    <property type="project" value="UniProtKB-KW"/>
</dbReference>
<evidence type="ECO:0000256" key="3">
    <source>
        <dbReference type="ARBA" id="ARBA00022832"/>
    </source>
</evidence>
<dbReference type="Gene3D" id="3.90.226.10">
    <property type="entry name" value="2-enoyl-CoA Hydratase, Chain A, domain 1"/>
    <property type="match status" value="1"/>
</dbReference>
<sequence>MPLIRTERDGRVLTAIIDNPPHNFLTAGAMDELHELLLGLQDDNSIGAIVLTSALDGIFISHFDVAEISAGTEGLPEVAVSRSAASATLRMQSALERIPGARNAIGKTPAAGVSGLLRFHETCALIQSIDKVVIAAINGRALGGGSELALSCDIRIMADGEFQIGQPEVLLGIIPGGGGTQRLPRAVGPARALELMLDGRPILPAEALEIGYVNYVVAPSEFAEFVGATAQRLARRPRAAVAAIKHAVNGDQALAKGLHTERSAFLAVGSTKAARGAMKAYLAHLDGLEARGEQLTPETLQAWIDGTAFDFSD</sequence>
<keyword evidence="3" id="KW-0276">Fatty acid metabolism</keyword>
<gene>
    <name evidence="7" type="ORF">FGL95_09110</name>
</gene>
<comment type="catalytic activity">
    <reaction evidence="5">
        <text>a 4-saturated-(3S)-3-hydroxyacyl-CoA = a (3E)-enoyl-CoA + H2O</text>
        <dbReference type="Rhea" id="RHEA:20724"/>
        <dbReference type="ChEBI" id="CHEBI:15377"/>
        <dbReference type="ChEBI" id="CHEBI:58521"/>
        <dbReference type="ChEBI" id="CHEBI:137480"/>
        <dbReference type="EC" id="4.2.1.17"/>
    </reaction>
</comment>
<protein>
    <submittedName>
        <fullName evidence="7">Enoyl-CoA hydratase/isomerase family protein</fullName>
    </submittedName>
</protein>
<dbReference type="RefSeq" id="WP_169585949.1">
    <property type="nucleotide sequence ID" value="NZ_VCQU01000003.1"/>
</dbReference>
<dbReference type="InterPro" id="IPR018376">
    <property type="entry name" value="Enoyl-CoA_hyd/isom_CS"/>
</dbReference>
<keyword evidence="8" id="KW-1185">Reference proteome</keyword>
<reference evidence="7 8" key="2">
    <citation type="submission" date="2020-06" db="EMBL/GenBank/DDBJ databases">
        <title>Antribacter stalactiti gen. nov., sp. nov., a new member of the family Nacardiaceae isolated from a cave.</title>
        <authorList>
            <person name="Kim I.S."/>
        </authorList>
    </citation>
    <scope>NUCLEOTIDE SEQUENCE [LARGE SCALE GENOMIC DNA]</scope>
    <source>
        <strain evidence="7 8">YC2-7</strain>
    </source>
</reference>
<organism evidence="7 8">
    <name type="scientific">Antrihabitans stalactiti</name>
    <dbReference type="NCBI Taxonomy" id="2584121"/>
    <lineage>
        <taxon>Bacteria</taxon>
        <taxon>Bacillati</taxon>
        <taxon>Actinomycetota</taxon>
        <taxon>Actinomycetes</taxon>
        <taxon>Mycobacteriales</taxon>
        <taxon>Nocardiaceae</taxon>
        <taxon>Antrihabitans</taxon>
    </lineage>
</organism>
<accession>A0A848KA20</accession>
<dbReference type="EMBL" id="VCQU01000003">
    <property type="protein sequence ID" value="NMN95189.1"/>
    <property type="molecule type" value="Genomic_DNA"/>
</dbReference>
<dbReference type="GO" id="GO:0004300">
    <property type="term" value="F:enoyl-CoA hydratase activity"/>
    <property type="evidence" value="ECO:0007669"/>
    <property type="project" value="UniProtKB-EC"/>
</dbReference>
<comment type="caution">
    <text evidence="7">The sequence shown here is derived from an EMBL/GenBank/DDBJ whole genome shotgun (WGS) entry which is preliminary data.</text>
</comment>
<dbReference type="InterPro" id="IPR001753">
    <property type="entry name" value="Enoyl-CoA_hydra/iso"/>
</dbReference>
<comment type="function">
    <text evidence="1">Could possibly oxidize fatty acids using specific components.</text>
</comment>
<keyword evidence="7" id="KW-0413">Isomerase</keyword>
<dbReference type="Proteomes" id="UP000535543">
    <property type="component" value="Unassembled WGS sequence"/>
</dbReference>
<dbReference type="AlphaFoldDB" id="A0A848KA20"/>
<evidence type="ECO:0000256" key="6">
    <source>
        <dbReference type="RuleBase" id="RU003707"/>
    </source>
</evidence>
<dbReference type="Pfam" id="PF00378">
    <property type="entry name" value="ECH_1"/>
    <property type="match status" value="2"/>
</dbReference>
<comment type="similarity">
    <text evidence="2 6">Belongs to the enoyl-CoA hydratase/isomerase family.</text>
</comment>
<dbReference type="PROSITE" id="PS00166">
    <property type="entry name" value="ENOYL_COA_HYDRATASE"/>
    <property type="match status" value="1"/>
</dbReference>
<name>A0A848KA20_9NOCA</name>
<dbReference type="GO" id="GO:0006635">
    <property type="term" value="P:fatty acid beta-oxidation"/>
    <property type="evidence" value="ECO:0007669"/>
    <property type="project" value="TreeGrafter"/>
</dbReference>
<evidence type="ECO:0000256" key="4">
    <source>
        <dbReference type="ARBA" id="ARBA00023709"/>
    </source>
</evidence>
<comment type="catalytic activity">
    <reaction evidence="4">
        <text>a (3S)-3-hydroxyacyl-CoA = a (2E)-enoyl-CoA + H2O</text>
        <dbReference type="Rhea" id="RHEA:16105"/>
        <dbReference type="ChEBI" id="CHEBI:15377"/>
        <dbReference type="ChEBI" id="CHEBI:57318"/>
        <dbReference type="ChEBI" id="CHEBI:58856"/>
        <dbReference type="EC" id="4.2.1.17"/>
    </reaction>
</comment>
<proteinExistence type="inferred from homology"/>
<evidence type="ECO:0000256" key="5">
    <source>
        <dbReference type="ARBA" id="ARBA00023717"/>
    </source>
</evidence>
<evidence type="ECO:0000256" key="2">
    <source>
        <dbReference type="ARBA" id="ARBA00005254"/>
    </source>
</evidence>
<reference evidence="7 8" key="1">
    <citation type="submission" date="2019-05" db="EMBL/GenBank/DDBJ databases">
        <authorList>
            <person name="Lee S.D."/>
        </authorList>
    </citation>
    <scope>NUCLEOTIDE SEQUENCE [LARGE SCALE GENOMIC DNA]</scope>
    <source>
        <strain evidence="7 8">YC2-7</strain>
    </source>
</reference>
<dbReference type="CDD" id="cd06558">
    <property type="entry name" value="crotonase-like"/>
    <property type="match status" value="1"/>
</dbReference>